<evidence type="ECO:0000313" key="2">
    <source>
        <dbReference type="EMBL" id="CAD1821782.1"/>
    </source>
</evidence>
<dbReference type="EMBL" id="LR862141">
    <property type="protein sequence ID" value="CAD1821782.1"/>
    <property type="molecule type" value="Genomic_DNA"/>
</dbReference>
<protein>
    <submittedName>
        <fullName evidence="2">Uncharacterized protein</fullName>
    </submittedName>
</protein>
<name>A0A6V7NT75_ANACO</name>
<sequence length="170" mass="17963">MNTANTTTSRIYAFTTVVQTPSMIKSSSGSSPGEDDTVAAIRMSVCNISPCQFEQGSSGCAKNANDGGINTSCSPSPPVMRTTGVNTASGSGHSSGGKRARSPEPSNKQQQHAYTSGGRKKKSDPRASAMVEMVELGKQKLELMRQLGHTEMSSRPISHRLRHASKECTG</sequence>
<evidence type="ECO:0000256" key="1">
    <source>
        <dbReference type="SAM" id="MobiDB-lite"/>
    </source>
</evidence>
<proteinExistence type="predicted"/>
<dbReference type="AlphaFoldDB" id="A0A6V7NT75"/>
<reference evidence="2" key="1">
    <citation type="submission" date="2020-07" db="EMBL/GenBank/DDBJ databases">
        <authorList>
            <person name="Lin J."/>
        </authorList>
    </citation>
    <scope>NUCLEOTIDE SEQUENCE</scope>
</reference>
<accession>A0A6V7NT75</accession>
<feature type="region of interest" description="Disordered" evidence="1">
    <location>
        <begin position="149"/>
        <end position="170"/>
    </location>
</feature>
<organism evidence="2">
    <name type="scientific">Ananas comosus var. bracteatus</name>
    <name type="common">red pineapple</name>
    <dbReference type="NCBI Taxonomy" id="296719"/>
    <lineage>
        <taxon>Eukaryota</taxon>
        <taxon>Viridiplantae</taxon>
        <taxon>Streptophyta</taxon>
        <taxon>Embryophyta</taxon>
        <taxon>Tracheophyta</taxon>
        <taxon>Spermatophyta</taxon>
        <taxon>Magnoliopsida</taxon>
        <taxon>Liliopsida</taxon>
        <taxon>Poales</taxon>
        <taxon>Bromeliaceae</taxon>
        <taxon>Bromelioideae</taxon>
        <taxon>Ananas</taxon>
    </lineage>
</organism>
<feature type="compositionally biased region" description="Polar residues" evidence="1">
    <location>
        <begin position="83"/>
        <end position="92"/>
    </location>
</feature>
<feature type="compositionally biased region" description="Polar residues" evidence="1">
    <location>
        <begin position="104"/>
        <end position="114"/>
    </location>
</feature>
<gene>
    <name evidence="2" type="ORF">CB5_LOCUS4993</name>
</gene>
<feature type="region of interest" description="Disordered" evidence="1">
    <location>
        <begin position="63"/>
        <end position="131"/>
    </location>
</feature>